<keyword evidence="2" id="KW-0732">Signal</keyword>
<feature type="region of interest" description="Disordered" evidence="1">
    <location>
        <begin position="300"/>
        <end position="355"/>
    </location>
</feature>
<reference evidence="5" key="1">
    <citation type="journal article" date="2014" name="Proc. Natl. Acad. Sci. U.S.A.">
        <title>Extensive sampling of basidiomycete genomes demonstrates inadequacy of the white-rot/brown-rot paradigm for wood decay fungi.</title>
        <authorList>
            <person name="Riley R."/>
            <person name="Salamov A.A."/>
            <person name="Brown D.W."/>
            <person name="Nagy L.G."/>
            <person name="Floudas D."/>
            <person name="Held B.W."/>
            <person name="Levasseur A."/>
            <person name="Lombard V."/>
            <person name="Morin E."/>
            <person name="Otillar R."/>
            <person name="Lindquist E.A."/>
            <person name="Sun H."/>
            <person name="LaButti K.M."/>
            <person name="Schmutz J."/>
            <person name="Jabbour D."/>
            <person name="Luo H."/>
            <person name="Baker S.E."/>
            <person name="Pisabarro A.G."/>
            <person name="Walton J.D."/>
            <person name="Blanchette R.A."/>
            <person name="Henrissat B."/>
            <person name="Martin F."/>
            <person name="Cullen D."/>
            <person name="Hibbett D.S."/>
            <person name="Grigoriev I.V."/>
        </authorList>
    </citation>
    <scope>NUCLEOTIDE SEQUENCE [LARGE SCALE GENOMIC DNA]</scope>
    <source>
        <strain evidence="5">FD-172 SS1</strain>
    </source>
</reference>
<evidence type="ECO:0000256" key="2">
    <source>
        <dbReference type="SAM" id="SignalP"/>
    </source>
</evidence>
<feature type="region of interest" description="Disordered" evidence="1">
    <location>
        <begin position="1"/>
        <end position="24"/>
    </location>
</feature>
<feature type="domain" description="Sld7 C-terminal" evidence="3">
    <location>
        <begin position="358"/>
        <end position="425"/>
    </location>
</feature>
<dbReference type="Pfam" id="PF18596">
    <property type="entry name" value="Sld7_C"/>
    <property type="match status" value="1"/>
</dbReference>
<feature type="region of interest" description="Disordered" evidence="1">
    <location>
        <begin position="243"/>
        <end position="288"/>
    </location>
</feature>
<evidence type="ECO:0000259" key="3">
    <source>
        <dbReference type="Pfam" id="PF18596"/>
    </source>
</evidence>
<evidence type="ECO:0000256" key="1">
    <source>
        <dbReference type="SAM" id="MobiDB-lite"/>
    </source>
</evidence>
<dbReference type="Proteomes" id="UP000027195">
    <property type="component" value="Unassembled WGS sequence"/>
</dbReference>
<dbReference type="InParanoid" id="A0A067MQX7"/>
<keyword evidence="5" id="KW-1185">Reference proteome</keyword>
<evidence type="ECO:0000313" key="4">
    <source>
        <dbReference type="EMBL" id="KDQ13986.1"/>
    </source>
</evidence>
<sequence length="441" mass="47883">MLFSSLLLSSSSSSSVASTSSTGATLSAIPPALTVTLPTPARPDSLLDRRVITPDYASEAAAPFELAASRGLTSTPTRRAPAHRLLYRGSLLLENSEPEMLLEGICFLAHHAPSSPTSLLSSPLPLALESMRGRPNLRIRSTVQLSSLEGRIDVSGNVKMHVHPQSYLAIQYFERLFCHEQIEGAEGRTKLGIQVALGDAGGNDTEDFVVFGQITQSYSVEPSAPVIQMITARILPIPRPSARLNLPRPDDPMPRDPLFAQPRNLKRVRSLANRDSESRRNTKARTISIDSKDVVNAARSYQIPKADDRNKGKGKAKAKPQDTEDDPFLIPSAPAALPPPIQPVPPPDPNNTSEVLEATNKSTIKKLALSALTANGVSRDHPEFKEIFGWVTRGVGYALRATIRQRKIEREKAKALILSHVRMYVPDEEAGAAGREEPGVT</sequence>
<dbReference type="EMBL" id="KL198040">
    <property type="protein sequence ID" value="KDQ13986.1"/>
    <property type="molecule type" value="Genomic_DNA"/>
</dbReference>
<feature type="compositionally biased region" description="Pro residues" evidence="1">
    <location>
        <begin position="336"/>
        <end position="349"/>
    </location>
</feature>
<dbReference type="AlphaFoldDB" id="A0A067MQX7"/>
<organism evidence="4 5">
    <name type="scientific">Botryobasidium botryosum (strain FD-172 SS1)</name>
    <dbReference type="NCBI Taxonomy" id="930990"/>
    <lineage>
        <taxon>Eukaryota</taxon>
        <taxon>Fungi</taxon>
        <taxon>Dikarya</taxon>
        <taxon>Basidiomycota</taxon>
        <taxon>Agaricomycotina</taxon>
        <taxon>Agaricomycetes</taxon>
        <taxon>Cantharellales</taxon>
        <taxon>Botryobasidiaceae</taxon>
        <taxon>Botryobasidium</taxon>
    </lineage>
</organism>
<feature type="signal peptide" evidence="2">
    <location>
        <begin position="1"/>
        <end position="17"/>
    </location>
</feature>
<dbReference type="HOGENOM" id="CLU_037886_0_0_1"/>
<accession>A0A067MQX7</accession>
<protein>
    <recommendedName>
        <fullName evidence="3">Sld7 C-terminal domain-containing protein</fullName>
    </recommendedName>
</protein>
<dbReference type="OrthoDB" id="5599874at2759"/>
<evidence type="ECO:0000313" key="5">
    <source>
        <dbReference type="Proteomes" id="UP000027195"/>
    </source>
</evidence>
<gene>
    <name evidence="4" type="ORF">BOTBODRAFT_356748</name>
</gene>
<name>A0A067MQX7_BOTB1</name>
<feature type="chain" id="PRO_5001641477" description="Sld7 C-terminal domain-containing protein" evidence="2">
    <location>
        <begin position="18"/>
        <end position="441"/>
    </location>
</feature>
<proteinExistence type="predicted"/>
<dbReference type="InterPro" id="IPR041260">
    <property type="entry name" value="Sld7_C"/>
</dbReference>